<keyword evidence="10" id="KW-1185">Reference proteome</keyword>
<feature type="transmembrane region" description="Helical" evidence="8">
    <location>
        <begin position="337"/>
        <end position="362"/>
    </location>
</feature>
<gene>
    <name evidence="9" type="ORF">MN116_005033</name>
</gene>
<feature type="transmembrane region" description="Helical" evidence="8">
    <location>
        <begin position="67"/>
        <end position="86"/>
    </location>
</feature>
<feature type="transmembrane region" description="Helical" evidence="8">
    <location>
        <begin position="231"/>
        <end position="251"/>
    </location>
</feature>
<feature type="transmembrane region" description="Helical" evidence="8">
    <location>
        <begin position="567"/>
        <end position="588"/>
    </location>
</feature>
<keyword evidence="7" id="KW-1015">Disulfide bond</keyword>
<protein>
    <submittedName>
        <fullName evidence="9">Uncharacterized protein</fullName>
    </submittedName>
</protein>
<dbReference type="PROSITE" id="PS50267">
    <property type="entry name" value="NA_NEUROTRAN_SYMP_3"/>
    <property type="match status" value="1"/>
</dbReference>
<evidence type="ECO:0000256" key="7">
    <source>
        <dbReference type="PIRSR" id="PIRSR600175-2"/>
    </source>
</evidence>
<dbReference type="PANTHER" id="PTHR11616:SF38">
    <property type="entry name" value="SODIUM-DEPENDENT DOPAMINE TRANSPORTER"/>
    <property type="match status" value="1"/>
</dbReference>
<dbReference type="PRINTS" id="PR00176">
    <property type="entry name" value="NANEUSMPORT"/>
</dbReference>
<feature type="binding site" evidence="6">
    <location>
        <position position="413"/>
    </location>
    <ligand>
        <name>Na(+)</name>
        <dbReference type="ChEBI" id="CHEBI:29101"/>
        <label>1</label>
    </ligand>
</feature>
<dbReference type="GO" id="GO:0005886">
    <property type="term" value="C:plasma membrane"/>
    <property type="evidence" value="ECO:0007669"/>
    <property type="project" value="TreeGrafter"/>
</dbReference>
<organism evidence="9 10">
    <name type="scientific">Schistosoma mekongi</name>
    <name type="common">Parasitic worm</name>
    <dbReference type="NCBI Taxonomy" id="38744"/>
    <lineage>
        <taxon>Eukaryota</taxon>
        <taxon>Metazoa</taxon>
        <taxon>Spiralia</taxon>
        <taxon>Lophotrochozoa</taxon>
        <taxon>Platyhelminthes</taxon>
        <taxon>Trematoda</taxon>
        <taxon>Digenea</taxon>
        <taxon>Strigeidida</taxon>
        <taxon>Schistosomatoidea</taxon>
        <taxon>Schistosomatidae</taxon>
        <taxon>Schistosoma</taxon>
    </lineage>
</organism>
<comment type="caution">
    <text evidence="9">The sequence shown here is derived from an EMBL/GenBank/DDBJ whole genome shotgun (WGS) entry which is preliminary data.</text>
</comment>
<feature type="transmembrane region" description="Helical" evidence="8">
    <location>
        <begin position="645"/>
        <end position="668"/>
    </location>
</feature>
<evidence type="ECO:0000313" key="10">
    <source>
        <dbReference type="Proteomes" id="UP001292079"/>
    </source>
</evidence>
<dbReference type="GO" id="GO:0006865">
    <property type="term" value="P:amino acid transport"/>
    <property type="evidence" value="ECO:0007669"/>
    <property type="project" value="TreeGrafter"/>
</dbReference>
<dbReference type="AlphaFoldDB" id="A0AAE1ZE39"/>
<evidence type="ECO:0000256" key="6">
    <source>
        <dbReference type="PIRSR" id="PIRSR600175-1"/>
    </source>
</evidence>
<reference evidence="9" key="1">
    <citation type="submission" date="2022-04" db="EMBL/GenBank/DDBJ databases">
        <authorList>
            <person name="Xu L."/>
            <person name="Lv Z."/>
        </authorList>
    </citation>
    <scope>NUCLEOTIDE SEQUENCE</scope>
    <source>
        <strain evidence="9">LV_2022a</strain>
    </source>
</reference>
<feature type="binding site" evidence="6">
    <location>
        <position position="78"/>
    </location>
    <ligand>
        <name>Na(+)</name>
        <dbReference type="ChEBI" id="CHEBI:29101"/>
        <label>1</label>
    </ligand>
</feature>
<evidence type="ECO:0000256" key="3">
    <source>
        <dbReference type="ARBA" id="ARBA00022692"/>
    </source>
</evidence>
<dbReference type="EMBL" id="JALJAT010000003">
    <property type="protein sequence ID" value="KAK4471622.1"/>
    <property type="molecule type" value="Genomic_DNA"/>
</dbReference>
<feature type="transmembrane region" description="Helical" evidence="8">
    <location>
        <begin position="263"/>
        <end position="289"/>
    </location>
</feature>
<feature type="binding site" evidence="6">
    <location>
        <position position="316"/>
    </location>
    <ligand>
        <name>Na(+)</name>
        <dbReference type="ChEBI" id="CHEBI:29101"/>
        <label>1</label>
    </ligand>
</feature>
<feature type="transmembrane region" description="Helical" evidence="8">
    <location>
        <begin position="141"/>
        <end position="168"/>
    </location>
</feature>
<proteinExistence type="predicted"/>
<evidence type="ECO:0000256" key="1">
    <source>
        <dbReference type="ARBA" id="ARBA00004141"/>
    </source>
</evidence>
<evidence type="ECO:0000256" key="4">
    <source>
        <dbReference type="ARBA" id="ARBA00022989"/>
    </source>
</evidence>
<accession>A0AAE1ZE39</accession>
<feature type="binding site" evidence="6">
    <location>
        <position position="77"/>
    </location>
    <ligand>
        <name>Na(+)</name>
        <dbReference type="ChEBI" id="CHEBI:29101"/>
        <label>1</label>
    </ligand>
</feature>
<feature type="transmembrane region" description="Helical" evidence="8">
    <location>
        <begin position="522"/>
        <end position="542"/>
    </location>
</feature>
<feature type="transmembrane region" description="Helical" evidence="8">
    <location>
        <begin position="98"/>
        <end position="120"/>
    </location>
</feature>
<keyword evidence="2" id="KW-0813">Transport</keyword>
<feature type="transmembrane region" description="Helical" evidence="8">
    <location>
        <begin position="309"/>
        <end position="330"/>
    </location>
</feature>
<dbReference type="PANTHER" id="PTHR11616">
    <property type="entry name" value="SODIUM/CHLORIDE DEPENDENT TRANSPORTER"/>
    <property type="match status" value="1"/>
</dbReference>
<reference evidence="9" key="2">
    <citation type="journal article" date="2023" name="Infect Dis Poverty">
        <title>Chromosome-scale genome of the human blood fluke Schistosoma mekongi and its implications for public health.</title>
        <authorList>
            <person name="Zhou M."/>
            <person name="Xu L."/>
            <person name="Xu D."/>
            <person name="Chen W."/>
            <person name="Khan J."/>
            <person name="Hu Y."/>
            <person name="Huang H."/>
            <person name="Wei H."/>
            <person name="Zhang Y."/>
            <person name="Chusongsang P."/>
            <person name="Tanasarnprasert K."/>
            <person name="Hu X."/>
            <person name="Limpanont Y."/>
            <person name="Lv Z."/>
        </authorList>
    </citation>
    <scope>NUCLEOTIDE SEQUENCE</scope>
    <source>
        <strain evidence="9">LV_2022a</strain>
    </source>
</reference>
<dbReference type="SUPFAM" id="SSF161070">
    <property type="entry name" value="SNF-like"/>
    <property type="match status" value="1"/>
</dbReference>
<dbReference type="GO" id="GO:0035725">
    <property type="term" value="P:sodium ion transmembrane transport"/>
    <property type="evidence" value="ECO:0007669"/>
    <property type="project" value="TreeGrafter"/>
</dbReference>
<dbReference type="Pfam" id="PF00209">
    <property type="entry name" value="SNF"/>
    <property type="match status" value="1"/>
</dbReference>
<evidence type="ECO:0000256" key="8">
    <source>
        <dbReference type="SAM" id="Phobius"/>
    </source>
</evidence>
<feature type="binding site" evidence="6">
    <location>
        <position position="348"/>
    </location>
    <ligand>
        <name>Na(+)</name>
        <dbReference type="ChEBI" id="CHEBI:29101"/>
        <label>1</label>
    </ligand>
</feature>
<dbReference type="GO" id="GO:0046872">
    <property type="term" value="F:metal ion binding"/>
    <property type="evidence" value="ECO:0007669"/>
    <property type="project" value="UniProtKB-KW"/>
</dbReference>
<sequence length="671" mass="75716">MSLVEHSAISSMTFCSQKCAINSIPMNLNSLNGSKNKNVDLNKMELHDNHSETTNLKAVRNKWTSHMYFLLSSISYAVELTTVFRFPYLCYIHGGGAFLIAYLITLTFCIVPLLYLELLIGQYFHQGCVSLWKIALLFKGIGWASCILTFIASFYYNTFIAWAFYYLFSTFQSELPWSNCNHSWNTKHCQEQTADNISLLNATVSTAAREFFEIKMLGVDKSIGFGDFGSIQLGVCCCLFLINLLLFLSLFKGVKVLEKVSWITFTVPYLGIILILIRGITLSNAGYGIKMFFIPSFRKLLDWKIWFDASNQAFFSLGVGFGVHVAYGSYNKVNQPVYIDCIITTAMNAFTSLLNTISLYSFMGYLSQYYGSSIYENFDGNLGLVFIVYTSAFNTLSVPHLWCILLFAMLVALGLGSSIGATESFLTAVCDECTIFNLNSKKYFRLGLVTAFLLSSLIISIPTICQGGYYLVHYLDHYACSTSLLLVSLFQCFAIVYVYGIHSLSSNIEEITNQQMYFTTRFILKFCVPLILIFMLVCKIVTSTNLQTTVGGKSYNYSNLSVTVSRLFGLTALLPLLINMSVQIYNVAKRENTWYLRIAMLITPPKERDEIRQTGHCKRLKRFQQSAASNSNLIVTMGLVHNTDLLILSTSLFFIPILAKMSKFYSILRSN</sequence>
<dbReference type="InterPro" id="IPR037272">
    <property type="entry name" value="SNS_sf"/>
</dbReference>
<keyword evidence="3 8" id="KW-0812">Transmembrane</keyword>
<keyword evidence="4 8" id="KW-1133">Transmembrane helix</keyword>
<dbReference type="InterPro" id="IPR000175">
    <property type="entry name" value="Na/ntran_symport"/>
</dbReference>
<evidence type="ECO:0000313" key="9">
    <source>
        <dbReference type="EMBL" id="KAK4471622.1"/>
    </source>
</evidence>
<evidence type="ECO:0000256" key="2">
    <source>
        <dbReference type="ARBA" id="ARBA00022448"/>
    </source>
</evidence>
<feature type="transmembrane region" description="Helical" evidence="8">
    <location>
        <begin position="484"/>
        <end position="501"/>
    </location>
</feature>
<feature type="disulfide bond" evidence="7">
    <location>
        <begin position="180"/>
        <end position="189"/>
    </location>
</feature>
<feature type="transmembrane region" description="Helical" evidence="8">
    <location>
        <begin position="446"/>
        <end position="472"/>
    </location>
</feature>
<name>A0AAE1ZE39_SCHME</name>
<feature type="transmembrane region" description="Helical" evidence="8">
    <location>
        <begin position="382"/>
        <end position="415"/>
    </location>
</feature>
<feature type="binding site" evidence="6">
    <location>
        <position position="417"/>
    </location>
    <ligand>
        <name>Na(+)</name>
        <dbReference type="ChEBI" id="CHEBI:29101"/>
        <label>1</label>
    </ligand>
</feature>
<keyword evidence="6" id="KW-0479">Metal-binding</keyword>
<comment type="subcellular location">
    <subcellularLocation>
        <location evidence="1">Membrane</location>
        <topology evidence="1">Multi-pass membrane protein</topology>
    </subcellularLocation>
</comment>
<keyword evidence="5 8" id="KW-0472">Membrane</keyword>
<keyword evidence="6" id="KW-0915">Sodium</keyword>
<dbReference type="Proteomes" id="UP001292079">
    <property type="component" value="Unassembled WGS sequence"/>
</dbReference>
<evidence type="ECO:0000256" key="5">
    <source>
        <dbReference type="ARBA" id="ARBA00023136"/>
    </source>
</evidence>